<dbReference type="AlphaFoldDB" id="A0A833DUF1"/>
<dbReference type="EMBL" id="DQTV01000064">
    <property type="protein sequence ID" value="HIP57124.1"/>
    <property type="molecule type" value="Genomic_DNA"/>
</dbReference>
<gene>
    <name evidence="1" type="ORF">EYH02_03530</name>
</gene>
<dbReference type="Proteomes" id="UP000605805">
    <property type="component" value="Unassembled WGS sequence"/>
</dbReference>
<organism evidence="1 2">
    <name type="scientific">Ignisphaera aggregans</name>
    <dbReference type="NCBI Taxonomy" id="334771"/>
    <lineage>
        <taxon>Archaea</taxon>
        <taxon>Thermoproteota</taxon>
        <taxon>Thermoprotei</taxon>
        <taxon>Desulfurococcales</taxon>
        <taxon>Desulfurococcaceae</taxon>
        <taxon>Ignisphaera</taxon>
    </lineage>
</organism>
<sequence length="114" mass="13278">MSLAVLEAMKKLYILIDRDSNPELAVIETTHEANVIRIPENSKLRIYGANEVKSDSKTMARILMLFGSRALNEVLEDRAFYVEIGLKQSEDNCRKLRSWIKRAFISLSYRRMRQ</sequence>
<protein>
    <submittedName>
        <fullName evidence="1">Uncharacterized protein</fullName>
    </submittedName>
</protein>
<comment type="caution">
    <text evidence="1">The sequence shown here is derived from an EMBL/GenBank/DDBJ whole genome shotgun (WGS) entry which is preliminary data.</text>
</comment>
<proteinExistence type="predicted"/>
<name>A0A833DUF1_9CREN</name>
<accession>A0A833DUF1</accession>
<evidence type="ECO:0000313" key="1">
    <source>
        <dbReference type="EMBL" id="HIP57124.1"/>
    </source>
</evidence>
<reference evidence="1" key="1">
    <citation type="journal article" date="2020" name="ISME J.">
        <title>Gammaproteobacteria mediating utilization of methyl-, sulfur- and petroleum organic compounds in deep ocean hydrothermal plumes.</title>
        <authorList>
            <person name="Zhou Z."/>
            <person name="Liu Y."/>
            <person name="Pan J."/>
            <person name="Cron B.R."/>
            <person name="Toner B.M."/>
            <person name="Anantharaman K."/>
            <person name="Breier J.A."/>
            <person name="Dick G.J."/>
            <person name="Li M."/>
        </authorList>
    </citation>
    <scope>NUCLEOTIDE SEQUENCE</scope>
    <source>
        <strain evidence="1">SZUA-1435</strain>
    </source>
</reference>
<evidence type="ECO:0000313" key="2">
    <source>
        <dbReference type="Proteomes" id="UP000605805"/>
    </source>
</evidence>